<feature type="signal peptide" evidence="1">
    <location>
        <begin position="1"/>
        <end position="20"/>
    </location>
</feature>
<evidence type="ECO:0000256" key="1">
    <source>
        <dbReference type="SAM" id="SignalP"/>
    </source>
</evidence>
<evidence type="ECO:0000313" key="3">
    <source>
        <dbReference type="Proteomes" id="UP001642464"/>
    </source>
</evidence>
<protein>
    <submittedName>
        <fullName evidence="2">2-N-acetylglucosaminyltransferase 1</fullName>
    </submittedName>
</protein>
<gene>
    <name evidence="2" type="ORF">SCF082_LOCUS28879</name>
</gene>
<dbReference type="EMBL" id="CAXAMM010022969">
    <property type="protein sequence ID" value="CAK9052870.1"/>
    <property type="molecule type" value="Genomic_DNA"/>
</dbReference>
<feature type="chain" id="PRO_5046734997" evidence="1">
    <location>
        <begin position="21"/>
        <end position="386"/>
    </location>
</feature>
<keyword evidence="3" id="KW-1185">Reference proteome</keyword>
<keyword evidence="1" id="KW-0732">Signal</keyword>
<evidence type="ECO:0000313" key="2">
    <source>
        <dbReference type="EMBL" id="CAK9052870.1"/>
    </source>
</evidence>
<accession>A0ABP0MN08</accession>
<organism evidence="2 3">
    <name type="scientific">Durusdinium trenchii</name>
    <dbReference type="NCBI Taxonomy" id="1381693"/>
    <lineage>
        <taxon>Eukaryota</taxon>
        <taxon>Sar</taxon>
        <taxon>Alveolata</taxon>
        <taxon>Dinophyceae</taxon>
        <taxon>Suessiales</taxon>
        <taxon>Symbiodiniaceae</taxon>
        <taxon>Durusdinium</taxon>
    </lineage>
</organism>
<reference evidence="2 3" key="1">
    <citation type="submission" date="2024-02" db="EMBL/GenBank/DDBJ databases">
        <authorList>
            <person name="Chen Y."/>
            <person name="Shah S."/>
            <person name="Dougan E. K."/>
            <person name="Thang M."/>
            <person name="Chan C."/>
        </authorList>
    </citation>
    <scope>NUCLEOTIDE SEQUENCE [LARGE SCALE GENOMIC DNA]</scope>
</reference>
<name>A0ABP0MN08_9DINO</name>
<proteinExistence type="predicted"/>
<comment type="caution">
    <text evidence="2">The sequence shown here is derived from an EMBL/GenBank/DDBJ whole genome shotgun (WGS) entry which is preliminary data.</text>
</comment>
<dbReference type="Proteomes" id="UP001642464">
    <property type="component" value="Unassembled WGS sequence"/>
</dbReference>
<sequence>MLRLACALACLAVIFGRRHTQHLHPVQADTESVTEEVEQVENAASQVLDSVVPDPGKDEDLIPLSASLQIAPTMDVMPTKSSMTLFLTHVESGAAPNVSVVVTFTAKNEVASTEFGQALEGLLAVGPPSLAEMTKIKWPGRQVTVTLEGSLEAEERASWRDWLLEQLRKSKKQCLVPEVSRVASATADCGLDGRAEDARLCYLVNMKHLDCLRPELRVGTEGWLRPGPDAQALVEALRRQNAPVTASPSTCSGDEVQLERQSMRSVISGQLRSFLGDVMRMEVAELDAYLGYQPAFEEPEHARQVLSHAPLRLVLAAKATERGSWPHIAQHFGLSTDRPKGSYQGVIRLWWRNRLLYLVVDPNSPLLWSTERYQSSWRLGLSGQAG</sequence>